<evidence type="ECO:0000313" key="2">
    <source>
        <dbReference type="EMBL" id="QGM44602.1"/>
    </source>
</evidence>
<dbReference type="AlphaFoldDB" id="A0A6B8KAS9"/>
<feature type="chain" id="PRO_5025477127" description="VrrB protein" evidence="1">
    <location>
        <begin position="23"/>
        <end position="120"/>
    </location>
</feature>
<evidence type="ECO:0008006" key="4">
    <source>
        <dbReference type="Google" id="ProtNLM"/>
    </source>
</evidence>
<dbReference type="Proteomes" id="UP000309061">
    <property type="component" value="Chromosome"/>
</dbReference>
<sequence>MRKFLAIILAAGGMLLFNPLGAAALPVNGSIQSDSVKLQSPVQQARLYCYNRYTGRFLHWGPCGGYGYYRPHYYHPYHYYHRHYYHPYRYYHRYHYYRPYHYHYYRPYYHHYHRWHRHYW</sequence>
<keyword evidence="3" id="KW-1185">Reference proteome</keyword>
<dbReference type="KEGG" id="mhey:H2LOC_002245"/>
<evidence type="ECO:0000256" key="1">
    <source>
        <dbReference type="SAM" id="SignalP"/>
    </source>
</evidence>
<organism evidence="2 3">
    <name type="scientific">Methylocystis heyeri</name>
    <dbReference type="NCBI Taxonomy" id="391905"/>
    <lineage>
        <taxon>Bacteria</taxon>
        <taxon>Pseudomonadati</taxon>
        <taxon>Pseudomonadota</taxon>
        <taxon>Alphaproteobacteria</taxon>
        <taxon>Hyphomicrobiales</taxon>
        <taxon>Methylocystaceae</taxon>
        <taxon>Methylocystis</taxon>
    </lineage>
</organism>
<reference evidence="2 3" key="1">
    <citation type="submission" date="2019-11" db="EMBL/GenBank/DDBJ databases">
        <title>The genome sequence of Methylocystis heyeri.</title>
        <authorList>
            <person name="Oshkin I.Y."/>
            <person name="Miroshnikov K."/>
            <person name="Dedysh S.N."/>
        </authorList>
    </citation>
    <scope>NUCLEOTIDE SEQUENCE [LARGE SCALE GENOMIC DNA]</scope>
    <source>
        <strain evidence="2 3">H2</strain>
    </source>
</reference>
<gene>
    <name evidence="2" type="ORF">H2LOC_002245</name>
</gene>
<feature type="signal peptide" evidence="1">
    <location>
        <begin position="1"/>
        <end position="22"/>
    </location>
</feature>
<dbReference type="EMBL" id="CP046052">
    <property type="protein sequence ID" value="QGM44602.1"/>
    <property type="molecule type" value="Genomic_DNA"/>
</dbReference>
<protein>
    <recommendedName>
        <fullName evidence="4">VrrB protein</fullName>
    </recommendedName>
</protein>
<evidence type="ECO:0000313" key="3">
    <source>
        <dbReference type="Proteomes" id="UP000309061"/>
    </source>
</evidence>
<keyword evidence="1" id="KW-0732">Signal</keyword>
<name>A0A6B8KAS9_9HYPH</name>
<proteinExistence type="predicted"/>
<dbReference type="OrthoDB" id="8456224at2"/>
<dbReference type="RefSeq" id="WP_136494901.1">
    <property type="nucleotide sequence ID" value="NZ_CP046052.1"/>
</dbReference>
<accession>A0A6B8KAS9</accession>